<dbReference type="SUPFAM" id="SSF57667">
    <property type="entry name" value="beta-beta-alpha zinc fingers"/>
    <property type="match status" value="3"/>
</dbReference>
<evidence type="ECO:0000256" key="4">
    <source>
        <dbReference type="ARBA" id="ARBA00022833"/>
    </source>
</evidence>
<keyword evidence="2" id="KW-0677">Repeat</keyword>
<feature type="domain" description="C2H2-type" evidence="7">
    <location>
        <begin position="653"/>
        <end position="680"/>
    </location>
</feature>
<keyword evidence="1" id="KW-0479">Metal-binding</keyword>
<feature type="region of interest" description="Disordered" evidence="6">
    <location>
        <begin position="389"/>
        <end position="414"/>
    </location>
</feature>
<accession>A0AAW2GI04</accession>
<evidence type="ECO:0000256" key="5">
    <source>
        <dbReference type="PROSITE-ProRule" id="PRU00042"/>
    </source>
</evidence>
<dbReference type="GO" id="GO:0008270">
    <property type="term" value="F:zinc ion binding"/>
    <property type="evidence" value="ECO:0007669"/>
    <property type="project" value="UniProtKB-KW"/>
</dbReference>
<feature type="domain" description="C2H2-type" evidence="7">
    <location>
        <begin position="713"/>
        <end position="741"/>
    </location>
</feature>
<evidence type="ECO:0000256" key="2">
    <source>
        <dbReference type="ARBA" id="ARBA00022737"/>
    </source>
</evidence>
<keyword evidence="4" id="KW-0862">Zinc</keyword>
<dbReference type="FunFam" id="3.30.160.60:FF:000478">
    <property type="entry name" value="Zinc finger protein 133"/>
    <property type="match status" value="1"/>
</dbReference>
<dbReference type="PANTHER" id="PTHR24379:SF121">
    <property type="entry name" value="C2H2-TYPE DOMAIN-CONTAINING PROTEIN"/>
    <property type="match status" value="1"/>
</dbReference>
<dbReference type="PROSITE" id="PS00028">
    <property type="entry name" value="ZINC_FINGER_C2H2_1"/>
    <property type="match status" value="6"/>
</dbReference>
<feature type="domain" description="C2H2-type" evidence="7">
    <location>
        <begin position="770"/>
        <end position="797"/>
    </location>
</feature>
<dbReference type="AlphaFoldDB" id="A0AAW2GI04"/>
<protein>
    <recommendedName>
        <fullName evidence="7">C2H2-type domain-containing protein</fullName>
    </recommendedName>
</protein>
<dbReference type="Gene3D" id="3.30.160.60">
    <property type="entry name" value="Classic Zinc Finger"/>
    <property type="match status" value="5"/>
</dbReference>
<keyword evidence="3 5" id="KW-0863">Zinc-finger</keyword>
<evidence type="ECO:0000313" key="8">
    <source>
        <dbReference type="EMBL" id="KAL0126851.1"/>
    </source>
</evidence>
<feature type="domain" description="C2H2-type" evidence="7">
    <location>
        <begin position="798"/>
        <end position="825"/>
    </location>
</feature>
<name>A0AAW2GI04_9HYME</name>
<feature type="domain" description="C2H2-type" evidence="7">
    <location>
        <begin position="682"/>
        <end position="710"/>
    </location>
</feature>
<evidence type="ECO:0000259" key="7">
    <source>
        <dbReference type="PROSITE" id="PS50157"/>
    </source>
</evidence>
<feature type="compositionally biased region" description="Polar residues" evidence="6">
    <location>
        <begin position="390"/>
        <end position="405"/>
    </location>
</feature>
<organism evidence="8 9">
    <name type="scientific">Cardiocondyla obscurior</name>
    <dbReference type="NCBI Taxonomy" id="286306"/>
    <lineage>
        <taxon>Eukaryota</taxon>
        <taxon>Metazoa</taxon>
        <taxon>Ecdysozoa</taxon>
        <taxon>Arthropoda</taxon>
        <taxon>Hexapoda</taxon>
        <taxon>Insecta</taxon>
        <taxon>Pterygota</taxon>
        <taxon>Neoptera</taxon>
        <taxon>Endopterygota</taxon>
        <taxon>Hymenoptera</taxon>
        <taxon>Apocrita</taxon>
        <taxon>Aculeata</taxon>
        <taxon>Formicoidea</taxon>
        <taxon>Formicidae</taxon>
        <taxon>Myrmicinae</taxon>
        <taxon>Cardiocondyla</taxon>
    </lineage>
</organism>
<keyword evidence="9" id="KW-1185">Reference proteome</keyword>
<dbReference type="EMBL" id="JADYXP020000004">
    <property type="protein sequence ID" value="KAL0126851.1"/>
    <property type="molecule type" value="Genomic_DNA"/>
</dbReference>
<dbReference type="InterPro" id="IPR013087">
    <property type="entry name" value="Znf_C2H2_type"/>
</dbReference>
<reference evidence="8 9" key="1">
    <citation type="submission" date="2023-03" db="EMBL/GenBank/DDBJ databases">
        <title>High recombination rates correlate with genetic variation in Cardiocondyla obscurior ants.</title>
        <authorList>
            <person name="Errbii M."/>
        </authorList>
    </citation>
    <scope>NUCLEOTIDE SEQUENCE [LARGE SCALE GENOMIC DNA]</scope>
    <source>
        <strain evidence="8">Alpha-2009</strain>
        <tissue evidence="8">Whole body</tissue>
    </source>
</reference>
<dbReference type="PROSITE" id="PS50157">
    <property type="entry name" value="ZINC_FINGER_C2H2_2"/>
    <property type="match status" value="6"/>
</dbReference>
<proteinExistence type="predicted"/>
<dbReference type="FunFam" id="3.30.160.60:FF:000446">
    <property type="entry name" value="Zinc finger protein"/>
    <property type="match status" value="1"/>
</dbReference>
<dbReference type="SMART" id="SM00355">
    <property type="entry name" value="ZnF_C2H2"/>
    <property type="match status" value="6"/>
</dbReference>
<dbReference type="InterPro" id="IPR036236">
    <property type="entry name" value="Znf_C2H2_sf"/>
</dbReference>
<gene>
    <name evidence="8" type="ORF">PUN28_005307</name>
</gene>
<evidence type="ECO:0000256" key="6">
    <source>
        <dbReference type="SAM" id="MobiDB-lite"/>
    </source>
</evidence>
<comment type="caution">
    <text evidence="8">The sequence shown here is derived from an EMBL/GenBank/DDBJ whole genome shotgun (WGS) entry which is preliminary data.</text>
</comment>
<dbReference type="Pfam" id="PF00096">
    <property type="entry name" value="zf-C2H2"/>
    <property type="match status" value="5"/>
</dbReference>
<evidence type="ECO:0000256" key="3">
    <source>
        <dbReference type="ARBA" id="ARBA00022771"/>
    </source>
</evidence>
<dbReference type="PANTHER" id="PTHR24379">
    <property type="entry name" value="KRAB AND ZINC FINGER DOMAIN-CONTAINING"/>
    <property type="match status" value="1"/>
</dbReference>
<evidence type="ECO:0000313" key="9">
    <source>
        <dbReference type="Proteomes" id="UP001430953"/>
    </source>
</evidence>
<sequence length="843" mass="96754">MSSLARHKLVIHGIPKKVAQQYYNPSFTNNKSRINNRALKENKTLDINVENRFHEISCMEPKYISQNAVKDSDKKPELISNQHDVDMNNKARLFQAIICVASKQFEENNLAEKESTNQLSQEHFAEIEGKLGATVLSTNNSIVSKSSQDVVNSFEQIQSKDGITYLQLLDKNIFAFLPRDKGSSAESENQSNEDILKLNDSTVCTSEEISKETSVTNVKNSLNIETNLPSCNSNEVLTDQKFLHKQISKEDNENRKCNNEISDDDNQLYIELSNSEMLKFDEPRYGNITSISNANINHVMKSHHSENTGTNELICTPDSKENREGLLLNEENVENFSNTVCNIASNNEEPMLRLVQTETGEQFYEFIISNLVEKMQNTSCTKDLEDAIENPTNTFRDNQKINTNSKKNEKSDQIEHQPALDSLVDINNEFNYIQFDFHREEKNCAALNEVESEHYEQISKGNECVSNMQVYNSGNLELLENESHVDFDKYVETNLEAFEKLNYENCNERFLEFVEVSDIGIESSGCKEFSMVRLIQNDGEQLLELFQDSQAEQEINRDVAQSINLKDCSNVLQDSNKIVESFKNKSDFFTCVEDNELLGENINTSQSIENTERCLDSDNNLPTDATAVESGNNKNSIKTSKKLKKPKTISKKFQCSECKKAFSTAYNYKQHIGIHFTDQQKFHCKDCGTSFAWKSTLNKHIANNHSSVAPQKFVCKICPKVYSTLSQVNDHVKRDHLKQRNHVCLHCGKSFFKRFDLKIHSRTHTNERPYVCRVCGKRFPHQSHIIRHERMHSGERPYICDICQRTFVQLSSLKAHKQKHQEIRIDFLDYQIGEDDPIALARL</sequence>
<dbReference type="Proteomes" id="UP001430953">
    <property type="component" value="Unassembled WGS sequence"/>
</dbReference>
<dbReference type="GO" id="GO:0005634">
    <property type="term" value="C:nucleus"/>
    <property type="evidence" value="ECO:0007669"/>
    <property type="project" value="UniProtKB-ARBA"/>
</dbReference>
<feature type="domain" description="C2H2-type" evidence="7">
    <location>
        <begin position="742"/>
        <end position="769"/>
    </location>
</feature>
<evidence type="ECO:0000256" key="1">
    <source>
        <dbReference type="ARBA" id="ARBA00022723"/>
    </source>
</evidence>